<dbReference type="EMBL" id="MLJW01001012">
    <property type="protein sequence ID" value="OIQ80785.1"/>
    <property type="molecule type" value="Genomic_DNA"/>
</dbReference>
<keyword evidence="4 7" id="KW-0808">Transferase</keyword>
<dbReference type="EC" id="2.1.1.80" evidence="2"/>
<dbReference type="InterPro" id="IPR036804">
    <property type="entry name" value="CheR_N_sf"/>
</dbReference>
<dbReference type="SUPFAM" id="SSF53335">
    <property type="entry name" value="S-adenosyl-L-methionine-dependent methyltransferases"/>
    <property type="match status" value="1"/>
</dbReference>
<dbReference type="InterPro" id="IPR000780">
    <property type="entry name" value="CheR_MeTrfase"/>
</dbReference>
<comment type="catalytic activity">
    <reaction evidence="1">
        <text>L-glutamyl-[protein] + S-adenosyl-L-methionine = [protein]-L-glutamate 5-O-methyl ester + S-adenosyl-L-homocysteine</text>
        <dbReference type="Rhea" id="RHEA:24452"/>
        <dbReference type="Rhea" id="RHEA-COMP:10208"/>
        <dbReference type="Rhea" id="RHEA-COMP:10311"/>
        <dbReference type="ChEBI" id="CHEBI:29973"/>
        <dbReference type="ChEBI" id="CHEBI:57856"/>
        <dbReference type="ChEBI" id="CHEBI:59789"/>
        <dbReference type="ChEBI" id="CHEBI:82795"/>
        <dbReference type="EC" id="2.1.1.80"/>
    </reaction>
</comment>
<dbReference type="InterPro" id="IPR029063">
    <property type="entry name" value="SAM-dependent_MTases_sf"/>
</dbReference>
<dbReference type="Gene3D" id="1.10.155.10">
    <property type="entry name" value="Chemotaxis receptor methyltransferase CheR, N-terminal domain"/>
    <property type="match status" value="1"/>
</dbReference>
<dbReference type="InterPro" id="IPR022642">
    <property type="entry name" value="CheR_C"/>
</dbReference>
<dbReference type="GO" id="GO:0032259">
    <property type="term" value="P:methylation"/>
    <property type="evidence" value="ECO:0007669"/>
    <property type="project" value="UniProtKB-KW"/>
</dbReference>
<dbReference type="PROSITE" id="PS50123">
    <property type="entry name" value="CHER"/>
    <property type="match status" value="1"/>
</dbReference>
<proteinExistence type="predicted"/>
<dbReference type="AlphaFoldDB" id="A0A1J5QAX0"/>
<keyword evidence="3 7" id="KW-0489">Methyltransferase</keyword>
<protein>
    <recommendedName>
        <fullName evidence="2">protein-glutamate O-methyltransferase</fullName>
        <ecNumber evidence="2">2.1.1.80</ecNumber>
    </recommendedName>
</protein>
<dbReference type="Pfam" id="PF03705">
    <property type="entry name" value="CheR_N"/>
    <property type="match status" value="1"/>
</dbReference>
<evidence type="ECO:0000256" key="2">
    <source>
        <dbReference type="ARBA" id="ARBA00012534"/>
    </source>
</evidence>
<evidence type="ECO:0000259" key="6">
    <source>
        <dbReference type="PROSITE" id="PS50123"/>
    </source>
</evidence>
<sequence length="278" mass="31676">MSIAANDFAFVRDLVLERSAIVLEPGKEYLVESRLMPLARKVGEPDVAALVARLRRTRETQLQADVVDALTTNETSWFRDRHPYDALASHVLPEMMEKRRSEQRLSIWSAACSSGQEPYSIAMTLADHAPALASWSTKILATDLSSEMLERAQSGHYSQLEVNRGLPASHLVRHFERDGTGWRVRKQLRDMVTFHPHNLIGSPPPYAPFDIIFMRNVLIYFSVETRREILASVRRLLRPDGYFVLGSSETTLNLDGAFYRTPLGQATFYKVERRESVR</sequence>
<organism evidence="7">
    <name type="scientific">mine drainage metagenome</name>
    <dbReference type="NCBI Taxonomy" id="410659"/>
    <lineage>
        <taxon>unclassified sequences</taxon>
        <taxon>metagenomes</taxon>
        <taxon>ecological metagenomes</taxon>
    </lineage>
</organism>
<dbReference type="GO" id="GO:0008983">
    <property type="term" value="F:protein-glutamate O-methyltransferase activity"/>
    <property type="evidence" value="ECO:0007669"/>
    <property type="project" value="UniProtKB-EC"/>
</dbReference>
<dbReference type="CDD" id="cd02440">
    <property type="entry name" value="AdoMet_MTases"/>
    <property type="match status" value="1"/>
</dbReference>
<dbReference type="InterPro" id="IPR022641">
    <property type="entry name" value="CheR_N"/>
</dbReference>
<feature type="domain" description="CheR-type methyltransferase" evidence="6">
    <location>
        <begin position="1"/>
        <end position="274"/>
    </location>
</feature>
<gene>
    <name evidence="7" type="primary">cheR2_10</name>
    <name evidence="7" type="ORF">GALL_374500</name>
</gene>
<name>A0A1J5QAX0_9ZZZZ</name>
<keyword evidence="5" id="KW-0949">S-adenosyl-L-methionine</keyword>
<evidence type="ECO:0000313" key="7">
    <source>
        <dbReference type="EMBL" id="OIQ80785.1"/>
    </source>
</evidence>
<dbReference type="InterPro" id="IPR050903">
    <property type="entry name" value="Bact_Chemotaxis_MeTrfase"/>
</dbReference>
<dbReference type="Pfam" id="PF01739">
    <property type="entry name" value="CheR"/>
    <property type="match status" value="1"/>
</dbReference>
<dbReference type="SMART" id="SM00138">
    <property type="entry name" value="MeTrc"/>
    <property type="match status" value="1"/>
</dbReference>
<dbReference type="PANTHER" id="PTHR24422:SF21">
    <property type="entry name" value="CHEMOTAXIS PROTEIN METHYLTRANSFERASE 1"/>
    <property type="match status" value="1"/>
</dbReference>
<dbReference type="Gene3D" id="3.40.50.150">
    <property type="entry name" value="Vaccinia Virus protein VP39"/>
    <property type="match status" value="1"/>
</dbReference>
<evidence type="ECO:0000256" key="1">
    <source>
        <dbReference type="ARBA" id="ARBA00001541"/>
    </source>
</evidence>
<accession>A0A1J5QAX0</accession>
<dbReference type="SUPFAM" id="SSF47757">
    <property type="entry name" value="Chemotaxis receptor methyltransferase CheR, N-terminal domain"/>
    <property type="match status" value="1"/>
</dbReference>
<reference evidence="7" key="1">
    <citation type="submission" date="2016-10" db="EMBL/GenBank/DDBJ databases">
        <title>Sequence of Gallionella enrichment culture.</title>
        <authorList>
            <person name="Poehlein A."/>
            <person name="Muehling M."/>
            <person name="Daniel R."/>
        </authorList>
    </citation>
    <scope>NUCLEOTIDE SEQUENCE</scope>
</reference>
<evidence type="ECO:0000256" key="4">
    <source>
        <dbReference type="ARBA" id="ARBA00022679"/>
    </source>
</evidence>
<evidence type="ECO:0000256" key="3">
    <source>
        <dbReference type="ARBA" id="ARBA00022603"/>
    </source>
</evidence>
<dbReference type="PRINTS" id="PR00996">
    <property type="entry name" value="CHERMTFRASE"/>
</dbReference>
<comment type="caution">
    <text evidence="7">The sequence shown here is derived from an EMBL/GenBank/DDBJ whole genome shotgun (WGS) entry which is preliminary data.</text>
</comment>
<evidence type="ECO:0000256" key="5">
    <source>
        <dbReference type="ARBA" id="ARBA00022691"/>
    </source>
</evidence>
<dbReference type="PANTHER" id="PTHR24422">
    <property type="entry name" value="CHEMOTAXIS PROTEIN METHYLTRANSFERASE"/>
    <property type="match status" value="1"/>
</dbReference>